<evidence type="ECO:0000259" key="1">
    <source>
        <dbReference type="Pfam" id="PF07790"/>
    </source>
</evidence>
<name>A0ABD6AV76_9EURY</name>
<accession>A0ABD6AV76</accession>
<dbReference type="RefSeq" id="WP_250873209.1">
    <property type="nucleotide sequence ID" value="NZ_JALXFV010000003.1"/>
</dbReference>
<dbReference type="AlphaFoldDB" id="A0ABD6AV76"/>
<organism evidence="2 3">
    <name type="scientific">Halomarina rubra</name>
    <dbReference type="NCBI Taxonomy" id="2071873"/>
    <lineage>
        <taxon>Archaea</taxon>
        <taxon>Methanobacteriati</taxon>
        <taxon>Methanobacteriota</taxon>
        <taxon>Stenosarchaea group</taxon>
        <taxon>Halobacteria</taxon>
        <taxon>Halobacteriales</taxon>
        <taxon>Natronomonadaceae</taxon>
        <taxon>Halomarina</taxon>
    </lineage>
</organism>
<dbReference type="EMBL" id="JBHUDC010000003">
    <property type="protein sequence ID" value="MFD1513256.1"/>
    <property type="molecule type" value="Genomic_DNA"/>
</dbReference>
<dbReference type="InterPro" id="IPR012859">
    <property type="entry name" value="Pilin_N_archaeal"/>
</dbReference>
<comment type="caution">
    <text evidence="2">The sequence shown here is derived from an EMBL/GenBank/DDBJ whole genome shotgun (WGS) entry which is preliminary data.</text>
</comment>
<dbReference type="Proteomes" id="UP001597187">
    <property type="component" value="Unassembled WGS sequence"/>
</dbReference>
<reference evidence="2 3" key="1">
    <citation type="journal article" date="2019" name="Int. J. Syst. Evol. Microbiol.">
        <title>The Global Catalogue of Microorganisms (GCM) 10K type strain sequencing project: providing services to taxonomists for standard genome sequencing and annotation.</title>
        <authorList>
            <consortium name="The Broad Institute Genomics Platform"/>
            <consortium name="The Broad Institute Genome Sequencing Center for Infectious Disease"/>
            <person name="Wu L."/>
            <person name="Ma J."/>
        </authorList>
    </citation>
    <scope>NUCLEOTIDE SEQUENCE [LARGE SCALE GENOMIC DNA]</scope>
    <source>
        <strain evidence="2 3">CGMCC 1.12563</strain>
    </source>
</reference>
<feature type="domain" description="Archaeal Type IV pilin N-terminal" evidence="1">
    <location>
        <begin position="11"/>
        <end position="86"/>
    </location>
</feature>
<keyword evidence="3" id="KW-1185">Reference proteome</keyword>
<proteinExistence type="predicted"/>
<evidence type="ECO:0000313" key="2">
    <source>
        <dbReference type="EMBL" id="MFD1513256.1"/>
    </source>
</evidence>
<sequence>MSRHDSLARDRALTPVAGALLLAITVVLAGITATALVTGVGETDLSVPATTAVGCSADADANRLSLTHRGGDALDPSSLRVRVRVAGDLLAHQPPVPFFAARGFRSGPTGPFNRGWAGEWTTGTTASVTLAGTNTHLDASQRVRVRLWADGSLVADCETRA</sequence>
<evidence type="ECO:0000313" key="3">
    <source>
        <dbReference type="Proteomes" id="UP001597187"/>
    </source>
</evidence>
<gene>
    <name evidence="2" type="ORF">ACFSBT_08200</name>
</gene>
<protein>
    <submittedName>
        <fullName evidence="2">Type IV pilin N-terminal domain-containing protein</fullName>
    </submittedName>
</protein>
<dbReference type="Pfam" id="PF07790">
    <property type="entry name" value="Pilin_N"/>
    <property type="match status" value="1"/>
</dbReference>